<sequence>MGGAYAPHPPRIRLGRVISPPPSPVRLRVVTREIAPLGDLLEYADPADPLVWARRGSWLVGVGSALRLTAPAKDAATLAARWRETARIAEIDDHVEEPGSGLVAFGALPFDAHSSSPAALVVPELTIGHRGDRTWATWILPETGDPEPAEPQPVPFGPHWSAAVGPGRLTPEGYQAAVRAGLEAIAAGEVSKIVLARDLVGTVPAGSDLRRLVRSLASGYPDTWVYAVDGLIGASPETLVTVSGGTVTARVLAGTVARGADPDSDREAALGLASSLKDLTEHGFAVRSLVDALAPLTSALAASEQPFTLALPNVWHLATDVEATVAADSSALDLLAVLHPTAAVAGTPTDAAVAAIARIEPFDRGRYAGPVGWIDAHGDGEWAIALRGAQFDLAAAGAGAEGDGGDGGDIPFTAHAGAGIVSGSDPEAELLETRVKFRPIVDALA</sequence>
<name>A0ABS5XPS6_9MICO</name>
<dbReference type="PANTHER" id="PTHR42839">
    <property type="entry name" value="ISOCHORISMATE SYNTHASE ENTC"/>
    <property type="match status" value="1"/>
</dbReference>
<accession>A0ABS5XPS6</accession>
<reference evidence="2 3" key="1">
    <citation type="submission" date="2021-03" db="EMBL/GenBank/DDBJ databases">
        <title>Microbacterium pauli sp. nov., isolated from microfiltered milk.</title>
        <authorList>
            <person name="Bellassi P."/>
            <person name="Fontana A."/>
            <person name="Callegari M.L."/>
            <person name="Lorenzo M."/>
            <person name="Cappa F."/>
        </authorList>
    </citation>
    <scope>NUCLEOTIDE SEQUENCE [LARGE SCALE GENOMIC DNA]</scope>
    <source>
        <strain evidence="2 3">DSM 18909</strain>
    </source>
</reference>
<dbReference type="Gene3D" id="3.60.120.10">
    <property type="entry name" value="Anthranilate synthase"/>
    <property type="match status" value="1"/>
</dbReference>
<evidence type="ECO:0000313" key="2">
    <source>
        <dbReference type="EMBL" id="MBT8796534.1"/>
    </source>
</evidence>
<dbReference type="Pfam" id="PF00425">
    <property type="entry name" value="Chorismate_bind"/>
    <property type="match status" value="1"/>
</dbReference>
<dbReference type="SUPFAM" id="SSF56322">
    <property type="entry name" value="ADC synthase"/>
    <property type="match status" value="1"/>
</dbReference>
<comment type="caution">
    <text evidence="2">The sequence shown here is derived from an EMBL/GenBank/DDBJ whole genome shotgun (WGS) entry which is preliminary data.</text>
</comment>
<dbReference type="Proteomes" id="UP000740605">
    <property type="component" value="Unassembled WGS sequence"/>
</dbReference>
<protein>
    <submittedName>
        <fullName evidence="2">Chorismate-binding protein</fullName>
    </submittedName>
</protein>
<dbReference type="EMBL" id="JAFLHG010000001">
    <property type="protein sequence ID" value="MBT8796534.1"/>
    <property type="molecule type" value="Genomic_DNA"/>
</dbReference>
<organism evidence="2 3">
    <name type="scientific">Microbacterium flavum</name>
    <dbReference type="NCBI Taxonomy" id="415216"/>
    <lineage>
        <taxon>Bacteria</taxon>
        <taxon>Bacillati</taxon>
        <taxon>Actinomycetota</taxon>
        <taxon>Actinomycetes</taxon>
        <taxon>Micrococcales</taxon>
        <taxon>Microbacteriaceae</taxon>
        <taxon>Microbacterium</taxon>
    </lineage>
</organism>
<keyword evidence="3" id="KW-1185">Reference proteome</keyword>
<evidence type="ECO:0000259" key="1">
    <source>
        <dbReference type="Pfam" id="PF00425"/>
    </source>
</evidence>
<gene>
    <name evidence="2" type="ORF">J0P97_00395</name>
</gene>
<dbReference type="InterPro" id="IPR005801">
    <property type="entry name" value="ADC_synthase"/>
</dbReference>
<evidence type="ECO:0000313" key="3">
    <source>
        <dbReference type="Proteomes" id="UP000740605"/>
    </source>
</evidence>
<dbReference type="InterPro" id="IPR015890">
    <property type="entry name" value="Chorismate_C"/>
</dbReference>
<proteinExistence type="predicted"/>
<feature type="domain" description="Chorismate-utilising enzyme C-terminal" evidence="1">
    <location>
        <begin position="172"/>
        <end position="436"/>
    </location>
</feature>
<dbReference type="PANTHER" id="PTHR42839:SF2">
    <property type="entry name" value="ISOCHORISMATE SYNTHASE ENTC"/>
    <property type="match status" value="1"/>
</dbReference>